<dbReference type="AlphaFoldDB" id="A9NP90"/>
<dbReference type="EMBL" id="BT071038">
    <property type="protein sequence ID" value="ACN40520.1"/>
    <property type="molecule type" value="mRNA"/>
</dbReference>
<dbReference type="EMBL" id="EF083100">
    <property type="protein sequence ID" value="ABK22451.1"/>
    <property type="molecule type" value="mRNA"/>
</dbReference>
<dbReference type="PANTHER" id="PTHR33565">
    <property type="entry name" value="DORMANCY-ASSOCIATED PROTEIN 1"/>
    <property type="match status" value="1"/>
</dbReference>
<feature type="region of interest" description="Disordered" evidence="2">
    <location>
        <begin position="1"/>
        <end position="135"/>
    </location>
</feature>
<feature type="compositionally biased region" description="Polar residues" evidence="2">
    <location>
        <begin position="68"/>
        <end position="78"/>
    </location>
</feature>
<evidence type="ECO:0000313" key="3">
    <source>
        <dbReference type="EMBL" id="ABK22451.1"/>
    </source>
</evidence>
<evidence type="ECO:0000256" key="1">
    <source>
        <dbReference type="ARBA" id="ARBA00010502"/>
    </source>
</evidence>
<evidence type="ECO:0000313" key="5">
    <source>
        <dbReference type="EMBL" id="ACN40520.1"/>
    </source>
</evidence>
<feature type="compositionally biased region" description="Polar residues" evidence="2">
    <location>
        <begin position="24"/>
        <end position="33"/>
    </location>
</feature>
<dbReference type="InterPro" id="IPR008406">
    <property type="entry name" value="DRM/ARP"/>
</dbReference>
<name>A9NP90_PICSI</name>
<feature type="compositionally biased region" description="Basic and acidic residues" evidence="2">
    <location>
        <begin position="46"/>
        <end position="57"/>
    </location>
</feature>
<reference evidence="5" key="2">
    <citation type="submission" date="2009-02" db="EMBL/GenBank/DDBJ databases">
        <title>Full length sequence-verified cDNA sequences from Sitka spruce (Picea sitchensis).</title>
        <authorList>
            <person name="Reid K.E."/>
            <person name="Liao N."/>
            <person name="Ralph S."/>
            <person name="Kolosova N."/>
            <person name="Oddy C."/>
            <person name="Moore R."/>
            <person name="Mayo M."/>
            <person name="Wagner S."/>
            <person name="King J."/>
            <person name="Yanchuk A."/>
            <person name="Holt R."/>
            <person name="Jones S."/>
            <person name="Marra M."/>
            <person name="Ritland C.E."/>
            <person name="Ritland K."/>
            <person name="Bohlmann J."/>
        </authorList>
    </citation>
    <scope>NUCLEOTIDE SEQUENCE</scope>
    <source>
        <tissue evidence="5">Green portion of the leader tissue</tissue>
    </source>
</reference>
<organism evidence="3">
    <name type="scientific">Picea sitchensis</name>
    <name type="common">Sitka spruce</name>
    <name type="synonym">Pinus sitchensis</name>
    <dbReference type="NCBI Taxonomy" id="3332"/>
    <lineage>
        <taxon>Eukaryota</taxon>
        <taxon>Viridiplantae</taxon>
        <taxon>Streptophyta</taxon>
        <taxon>Embryophyta</taxon>
        <taxon>Tracheophyta</taxon>
        <taxon>Spermatophyta</taxon>
        <taxon>Pinopsida</taxon>
        <taxon>Pinidae</taxon>
        <taxon>Conifers I</taxon>
        <taxon>Pinales</taxon>
        <taxon>Pinaceae</taxon>
        <taxon>Picea</taxon>
    </lineage>
</organism>
<sequence length="151" mass="16338">MLDKIWDDTLGGPQPDSGLGRLRMNSSFNTTHGSAAAGKLQVGSLDVHEMSSKEGSDGNRVTGKPQKFNFQRSLSMEGSSSASPPASPTVASSSSASSTPRDRENVWRSVFHPGSNINTKTIGSQKFDKAEPQSPTVYDWLYSGETRSKWR</sequence>
<reference evidence="3" key="1">
    <citation type="journal article" date="2008" name="BMC Genomics">
        <title>A conifer genomics resource of 200,000 spruce (Picea spp.) ESTs and 6,464 high-quality, sequence-finished full-length cDNAs for Sitka spruce (Picea sitchensis).</title>
        <authorList>
            <person name="Ralph S.G."/>
            <person name="Chun H.J."/>
            <person name="Kolosova N."/>
            <person name="Cooper D."/>
            <person name="Oddy C."/>
            <person name="Ritland C.E."/>
            <person name="Kirkpatrick R."/>
            <person name="Moore R."/>
            <person name="Barber S."/>
            <person name="Holt R.A."/>
            <person name="Jones S.J."/>
            <person name="Marra M.A."/>
            <person name="Douglas C.J."/>
            <person name="Ritland K."/>
            <person name="Bohlmann J."/>
        </authorList>
    </citation>
    <scope>NUCLEOTIDE SEQUENCE</scope>
    <source>
        <tissue evidence="4">Bark</tissue>
        <tissue evidence="3">Green portion of the leader tissue</tissue>
    </source>
</reference>
<accession>A9NP90</accession>
<dbReference type="Pfam" id="PF05564">
    <property type="entry name" value="Auxin_repressed"/>
    <property type="match status" value="1"/>
</dbReference>
<feature type="compositionally biased region" description="Low complexity" evidence="2">
    <location>
        <begin position="79"/>
        <end position="99"/>
    </location>
</feature>
<proteinExistence type="evidence at transcript level"/>
<feature type="compositionally biased region" description="Polar residues" evidence="2">
    <location>
        <begin position="115"/>
        <end position="124"/>
    </location>
</feature>
<protein>
    <submittedName>
        <fullName evidence="3">Uncharacterized protein</fullName>
    </submittedName>
</protein>
<dbReference type="EMBL" id="EF083280">
    <property type="protein sequence ID" value="ABK22630.1"/>
    <property type="molecule type" value="mRNA"/>
</dbReference>
<evidence type="ECO:0000313" key="4">
    <source>
        <dbReference type="EMBL" id="ABK22630.1"/>
    </source>
</evidence>
<dbReference type="PANTHER" id="PTHR33565:SF2">
    <property type="entry name" value="DORMANCY-ASSOCIATED PROTEIN 1"/>
    <property type="match status" value="1"/>
</dbReference>
<comment type="similarity">
    <text evidence="1">Belongs to the DRM1/ARP family.</text>
</comment>
<evidence type="ECO:0000256" key="2">
    <source>
        <dbReference type="SAM" id="MobiDB-lite"/>
    </source>
</evidence>